<sequence>MPIPKILLVDDVRLFLEIEKRLLEQSLIEILTATDGEDALDIVRRERPALVVMDINMPRMDGIDCCRLIKSDPDLAGTAVMIVTNASNADDVEQSWKAGCDDFIVKPIDGRLFLEKAHRFLNAINRRRKRVLFQTEVALQIEGRLITGHSFDLGYMGMYVASSWLPSVGETVVLSFRLLDTSPAMTVARGKVIWVNHGIDRLKQNYPDGFGVEFLEIIGEGLTMIRANELMQFVDLRKGKE</sequence>
<evidence type="ECO:0000256" key="2">
    <source>
        <dbReference type="PROSITE-ProRule" id="PRU00169"/>
    </source>
</evidence>
<dbReference type="InterPro" id="IPR009875">
    <property type="entry name" value="PilZ_domain"/>
</dbReference>
<dbReference type="Proteomes" id="UP000811899">
    <property type="component" value="Unassembled WGS sequence"/>
</dbReference>
<dbReference type="Pfam" id="PF07238">
    <property type="entry name" value="PilZ"/>
    <property type="match status" value="1"/>
</dbReference>
<dbReference type="SMART" id="SM00448">
    <property type="entry name" value="REC"/>
    <property type="match status" value="1"/>
</dbReference>
<gene>
    <name evidence="4" type="ORF">KI809_13865</name>
</gene>
<dbReference type="Gene3D" id="3.40.50.2300">
    <property type="match status" value="1"/>
</dbReference>
<name>A0AAW4L2Q0_9BACT</name>
<evidence type="ECO:0000256" key="1">
    <source>
        <dbReference type="ARBA" id="ARBA00022553"/>
    </source>
</evidence>
<feature type="domain" description="Response regulatory" evidence="3">
    <location>
        <begin position="5"/>
        <end position="121"/>
    </location>
</feature>
<dbReference type="InterPro" id="IPR001789">
    <property type="entry name" value="Sig_transdc_resp-reg_receiver"/>
</dbReference>
<evidence type="ECO:0000313" key="5">
    <source>
        <dbReference type="Proteomes" id="UP000811899"/>
    </source>
</evidence>
<keyword evidence="5" id="KW-1185">Reference proteome</keyword>
<dbReference type="RefSeq" id="WP_214172153.1">
    <property type="nucleotide sequence ID" value="NZ_JAHCVJ010000005.1"/>
</dbReference>
<dbReference type="PANTHER" id="PTHR44591:SF20">
    <property type="entry name" value="PROTEIN PILH"/>
    <property type="match status" value="1"/>
</dbReference>
<dbReference type="PANTHER" id="PTHR44591">
    <property type="entry name" value="STRESS RESPONSE REGULATOR PROTEIN 1"/>
    <property type="match status" value="1"/>
</dbReference>
<proteinExistence type="predicted"/>
<evidence type="ECO:0000259" key="3">
    <source>
        <dbReference type="PROSITE" id="PS50110"/>
    </source>
</evidence>
<dbReference type="EMBL" id="JAHCVJ010000005">
    <property type="protein sequence ID" value="MBT0665389.1"/>
    <property type="molecule type" value="Genomic_DNA"/>
</dbReference>
<reference evidence="4 5" key="1">
    <citation type="submission" date="2021-05" db="EMBL/GenBank/DDBJ databases">
        <title>The draft genome of Geobacter pelophilus DSM 12255.</title>
        <authorList>
            <person name="Xu Z."/>
            <person name="Masuda Y."/>
            <person name="Itoh H."/>
            <person name="Senoo K."/>
        </authorList>
    </citation>
    <scope>NUCLEOTIDE SEQUENCE [LARGE SCALE GENOMIC DNA]</scope>
    <source>
        <strain evidence="4 5">DSM 12255</strain>
    </source>
</reference>
<comment type="caution">
    <text evidence="4">The sequence shown here is derived from an EMBL/GenBank/DDBJ whole genome shotgun (WGS) entry which is preliminary data.</text>
</comment>
<dbReference type="GO" id="GO:0000160">
    <property type="term" value="P:phosphorelay signal transduction system"/>
    <property type="evidence" value="ECO:0007669"/>
    <property type="project" value="InterPro"/>
</dbReference>
<dbReference type="Pfam" id="PF00072">
    <property type="entry name" value="Response_reg"/>
    <property type="match status" value="1"/>
</dbReference>
<dbReference type="AlphaFoldDB" id="A0AAW4L2Q0"/>
<dbReference type="GO" id="GO:0035438">
    <property type="term" value="F:cyclic-di-GMP binding"/>
    <property type="evidence" value="ECO:0007669"/>
    <property type="project" value="InterPro"/>
</dbReference>
<organism evidence="4 5">
    <name type="scientific">Geoanaerobacter pelophilus</name>
    <dbReference type="NCBI Taxonomy" id="60036"/>
    <lineage>
        <taxon>Bacteria</taxon>
        <taxon>Pseudomonadati</taxon>
        <taxon>Thermodesulfobacteriota</taxon>
        <taxon>Desulfuromonadia</taxon>
        <taxon>Geobacterales</taxon>
        <taxon>Geobacteraceae</taxon>
        <taxon>Geoanaerobacter</taxon>
    </lineage>
</organism>
<protein>
    <submittedName>
        <fullName evidence="4">Response regulator</fullName>
    </submittedName>
</protein>
<accession>A0AAW4L2Q0</accession>
<dbReference type="InterPro" id="IPR011006">
    <property type="entry name" value="CheY-like_superfamily"/>
</dbReference>
<dbReference type="Gene3D" id="2.40.10.220">
    <property type="entry name" value="predicted glycosyltransferase like domains"/>
    <property type="match status" value="1"/>
</dbReference>
<dbReference type="InterPro" id="IPR050595">
    <property type="entry name" value="Bact_response_regulator"/>
</dbReference>
<dbReference type="SUPFAM" id="SSF52172">
    <property type="entry name" value="CheY-like"/>
    <property type="match status" value="1"/>
</dbReference>
<feature type="modified residue" description="4-aspartylphosphate" evidence="2">
    <location>
        <position position="54"/>
    </location>
</feature>
<keyword evidence="1 2" id="KW-0597">Phosphoprotein</keyword>
<dbReference type="PROSITE" id="PS50110">
    <property type="entry name" value="RESPONSE_REGULATORY"/>
    <property type="match status" value="1"/>
</dbReference>
<evidence type="ECO:0000313" key="4">
    <source>
        <dbReference type="EMBL" id="MBT0665389.1"/>
    </source>
</evidence>